<evidence type="ECO:0000313" key="3">
    <source>
        <dbReference type="EMBL" id="CAH0487840.1"/>
    </source>
</evidence>
<feature type="region of interest" description="Disordered" evidence="1">
    <location>
        <begin position="42"/>
        <end position="74"/>
    </location>
</feature>
<name>A0ABN8C177_9STRA</name>
<keyword evidence="2" id="KW-0732">Signal</keyword>
<gene>
    <name evidence="3" type="ORF">PFR001_LOCUS3365</name>
</gene>
<reference evidence="3 4" key="1">
    <citation type="submission" date="2021-11" db="EMBL/GenBank/DDBJ databases">
        <authorList>
            <person name="Islam A."/>
            <person name="Islam S."/>
            <person name="Flora M.S."/>
            <person name="Rahman M."/>
            <person name="Ziaur R.M."/>
            <person name="Epstein J.H."/>
            <person name="Hassan M."/>
            <person name="Klassen M."/>
            <person name="Woodard K."/>
            <person name="Webb A."/>
            <person name="Webby R.J."/>
            <person name="El Zowalaty M.E."/>
        </authorList>
    </citation>
    <scope>NUCLEOTIDE SEQUENCE [LARGE SCALE GENOMIC DNA]</scope>
    <source>
        <strain evidence="3">Pf1</strain>
    </source>
</reference>
<evidence type="ECO:0000256" key="1">
    <source>
        <dbReference type="SAM" id="MobiDB-lite"/>
    </source>
</evidence>
<dbReference type="EMBL" id="CAKLBC010000715">
    <property type="protein sequence ID" value="CAH0487840.1"/>
    <property type="molecule type" value="Genomic_DNA"/>
</dbReference>
<protein>
    <submittedName>
        <fullName evidence="3">Uncharacterized protein</fullName>
    </submittedName>
</protein>
<dbReference type="Proteomes" id="UP001157938">
    <property type="component" value="Unassembled WGS sequence"/>
</dbReference>
<feature type="signal peptide" evidence="2">
    <location>
        <begin position="1"/>
        <end position="31"/>
    </location>
</feature>
<feature type="compositionally biased region" description="Polar residues" evidence="1">
    <location>
        <begin position="51"/>
        <end position="63"/>
    </location>
</feature>
<comment type="caution">
    <text evidence="3">The sequence shown here is derived from an EMBL/GenBank/DDBJ whole genome shotgun (WGS) entry which is preliminary data.</text>
</comment>
<accession>A0ABN8C177</accession>
<organism evidence="3 4">
    <name type="scientific">Peronospora farinosa</name>
    <dbReference type="NCBI Taxonomy" id="134698"/>
    <lineage>
        <taxon>Eukaryota</taxon>
        <taxon>Sar</taxon>
        <taxon>Stramenopiles</taxon>
        <taxon>Oomycota</taxon>
        <taxon>Peronosporomycetes</taxon>
        <taxon>Peronosporales</taxon>
        <taxon>Peronosporaceae</taxon>
        <taxon>Peronospora</taxon>
    </lineage>
</organism>
<feature type="chain" id="PRO_5045864545" evidence="2">
    <location>
        <begin position="32"/>
        <end position="105"/>
    </location>
</feature>
<evidence type="ECO:0000313" key="4">
    <source>
        <dbReference type="Proteomes" id="UP001157938"/>
    </source>
</evidence>
<sequence length="105" mass="11758">MACSINKVKHLFWYMVLVTVVVLIWSPQTMAKMVVALQHAPRDTHVKRQLRSSSSTTEEINSGNEERAGPPEPENVIKALLTVDAPVAEVDENAKSLFNLLEWSN</sequence>
<evidence type="ECO:0000256" key="2">
    <source>
        <dbReference type="SAM" id="SignalP"/>
    </source>
</evidence>
<proteinExistence type="predicted"/>
<keyword evidence="4" id="KW-1185">Reference proteome</keyword>